<evidence type="ECO:0000256" key="2">
    <source>
        <dbReference type="PIRSR" id="PIRSR605754-1"/>
    </source>
</evidence>
<feature type="region of interest" description="Disordered" evidence="3">
    <location>
        <begin position="60"/>
        <end position="82"/>
    </location>
</feature>
<feature type="transmembrane region" description="Helical" evidence="4">
    <location>
        <begin position="20"/>
        <end position="39"/>
    </location>
</feature>
<evidence type="ECO:0000313" key="5">
    <source>
        <dbReference type="EMBL" id="EFW03265.1"/>
    </source>
</evidence>
<evidence type="ECO:0000256" key="4">
    <source>
        <dbReference type="SAM" id="Phobius"/>
    </source>
</evidence>
<sequence>MLKRKNKNKDRKVSKSQLIIVGSLLIVVGIGIVGGKYLYNYFQNQNEENLIDTFYEEQKEITDETTPTEEKEQEEHQKPTTTQTKKVDYIAVIKIPKIGLEKGLASKGSYYNNVNRNILILNESDMPDKENGNVIIAGHSGSGRTAFFKNLYKLETDDEVSIFYGGSEYKYKVVNQYDIEKTGTANIVRNAEKSTLTLITCRHNTNKQIIYICELVEKV</sequence>
<dbReference type="OrthoDB" id="1648028at2"/>
<keyword evidence="4" id="KW-0472">Membrane</keyword>
<dbReference type="AlphaFoldDB" id="E7GFK4"/>
<accession>E7GFK4</accession>
<dbReference type="Proteomes" id="UP000003157">
    <property type="component" value="Unassembled WGS sequence"/>
</dbReference>
<dbReference type="InterPro" id="IPR023365">
    <property type="entry name" value="Sortase_dom-sf"/>
</dbReference>
<dbReference type="RefSeq" id="WP_008790629.1">
    <property type="nucleotide sequence ID" value="NZ_AKCB01000001.1"/>
</dbReference>
<keyword evidence="6" id="KW-1185">Reference proteome</keyword>
<feature type="active site" description="Acyl-thioester intermediate" evidence="2">
    <location>
        <position position="201"/>
    </location>
</feature>
<dbReference type="GO" id="GO:0016787">
    <property type="term" value="F:hydrolase activity"/>
    <property type="evidence" value="ECO:0007669"/>
    <property type="project" value="UniProtKB-KW"/>
</dbReference>
<gene>
    <name evidence="5" type="ORF">HMPREF9488_03547</name>
</gene>
<reference evidence="5 6" key="1">
    <citation type="submission" date="2010-12" db="EMBL/GenBank/DDBJ databases">
        <title>The Genome Sequence of Coprobacillus sp. strain 29_1.</title>
        <authorList>
            <consortium name="The Broad Institute Genome Sequencing Platform"/>
            <person name="Earl A."/>
            <person name="Ward D."/>
            <person name="Feldgarden M."/>
            <person name="Gevers D."/>
            <person name="Daigneault M."/>
            <person name="Sibley C.D."/>
            <person name="White A."/>
            <person name="Strauss J."/>
            <person name="Allen-Vercoe E."/>
            <person name="Young S.K."/>
            <person name="Zeng Q."/>
            <person name="Gargeya S."/>
            <person name="Fitzgerald M."/>
            <person name="Haas B."/>
            <person name="Abouelleil A."/>
            <person name="Alvarado L."/>
            <person name="Arachchi H.M."/>
            <person name="Berlin A."/>
            <person name="Brown A."/>
            <person name="Chapman S.B."/>
            <person name="Chen Z."/>
            <person name="Dunbar C."/>
            <person name="Freedman E."/>
            <person name="Gearin G."/>
            <person name="Gellesch M."/>
            <person name="Goldberg J."/>
            <person name="Griggs A."/>
            <person name="Gujja S."/>
            <person name="Heilman E."/>
            <person name="Heiman D."/>
            <person name="Howarth C."/>
            <person name="Larson L."/>
            <person name="Lui A."/>
            <person name="MacDonald P.J.P."/>
            <person name="Mehta T."/>
            <person name="Montmayeur A."/>
            <person name="Murphy C."/>
            <person name="Neiman D."/>
            <person name="Pearson M."/>
            <person name="Priest M."/>
            <person name="Roberts A."/>
            <person name="Saif S."/>
            <person name="Shea T."/>
            <person name="Shenoy N."/>
            <person name="Sisk P."/>
            <person name="Stolte C."/>
            <person name="Sykes S."/>
            <person name="White J."/>
            <person name="Yandava C."/>
            <person name="Nusbaum C."/>
            <person name="Birren B."/>
        </authorList>
    </citation>
    <scope>NUCLEOTIDE SEQUENCE [LARGE SCALE GENOMIC DNA]</scope>
    <source>
        <strain evidence="5 6">29_1</strain>
    </source>
</reference>
<organism evidence="5 6">
    <name type="scientific">Coprobacillus cateniformis</name>
    <dbReference type="NCBI Taxonomy" id="100884"/>
    <lineage>
        <taxon>Bacteria</taxon>
        <taxon>Bacillati</taxon>
        <taxon>Bacillota</taxon>
        <taxon>Erysipelotrichia</taxon>
        <taxon>Erysipelotrichales</taxon>
        <taxon>Coprobacillaceae</taxon>
        <taxon>Coprobacillus</taxon>
    </lineage>
</organism>
<dbReference type="Gene3D" id="2.40.260.10">
    <property type="entry name" value="Sortase"/>
    <property type="match status" value="1"/>
</dbReference>
<feature type="active site" description="Proton donor/acceptor" evidence="2">
    <location>
        <position position="139"/>
    </location>
</feature>
<keyword evidence="1" id="KW-0378">Hydrolase</keyword>
<dbReference type="HOGENOM" id="CLU_045680_8_1_9"/>
<dbReference type="STRING" id="100884.GCA_000269565_00566"/>
<proteinExistence type="predicted"/>
<name>E7GFK4_9FIRM</name>
<protein>
    <recommendedName>
        <fullName evidence="7">Sortase</fullName>
    </recommendedName>
</protein>
<dbReference type="NCBIfam" id="TIGR01076">
    <property type="entry name" value="sortase_fam"/>
    <property type="match status" value="1"/>
</dbReference>
<keyword evidence="4" id="KW-1133">Transmembrane helix</keyword>
<keyword evidence="4" id="KW-0812">Transmembrane</keyword>
<dbReference type="InterPro" id="IPR005754">
    <property type="entry name" value="Sortase"/>
</dbReference>
<evidence type="ECO:0000256" key="1">
    <source>
        <dbReference type="ARBA" id="ARBA00022801"/>
    </source>
</evidence>
<comment type="caution">
    <text evidence="5">The sequence shown here is derived from an EMBL/GenBank/DDBJ whole genome shotgun (WGS) entry which is preliminary data.</text>
</comment>
<dbReference type="SUPFAM" id="SSF63817">
    <property type="entry name" value="Sortase"/>
    <property type="match status" value="1"/>
</dbReference>
<evidence type="ECO:0008006" key="7">
    <source>
        <dbReference type="Google" id="ProtNLM"/>
    </source>
</evidence>
<dbReference type="Pfam" id="PF04203">
    <property type="entry name" value="Sortase"/>
    <property type="match status" value="1"/>
</dbReference>
<evidence type="ECO:0000313" key="6">
    <source>
        <dbReference type="Proteomes" id="UP000003157"/>
    </source>
</evidence>
<feature type="compositionally biased region" description="Basic and acidic residues" evidence="3">
    <location>
        <begin position="60"/>
        <end position="78"/>
    </location>
</feature>
<evidence type="ECO:0000256" key="3">
    <source>
        <dbReference type="SAM" id="MobiDB-lite"/>
    </source>
</evidence>
<dbReference type="EMBL" id="ADKX01000049">
    <property type="protein sequence ID" value="EFW03265.1"/>
    <property type="molecule type" value="Genomic_DNA"/>
</dbReference>
<dbReference type="GeneID" id="78228468"/>
<dbReference type="CDD" id="cd00004">
    <property type="entry name" value="Sortase"/>
    <property type="match status" value="1"/>
</dbReference>